<dbReference type="GeneID" id="111135568"/>
<proteinExistence type="predicted"/>
<protein>
    <submittedName>
        <fullName evidence="4">Uncharacterized protein LOC111135568 isoform X2</fullName>
    </submittedName>
</protein>
<dbReference type="AlphaFoldDB" id="A0A8B8ENF1"/>
<dbReference type="OrthoDB" id="6127648at2759"/>
<evidence type="ECO:0000256" key="2">
    <source>
        <dbReference type="SAM" id="SignalP"/>
    </source>
</evidence>
<feature type="region of interest" description="Disordered" evidence="1">
    <location>
        <begin position="285"/>
        <end position="310"/>
    </location>
</feature>
<gene>
    <name evidence="4" type="primary">LOC111135568</name>
</gene>
<evidence type="ECO:0000313" key="3">
    <source>
        <dbReference type="Proteomes" id="UP000694844"/>
    </source>
</evidence>
<sequence length="354" mass="40178">MKQQILALIFLVLISGTLGQTQGGDCPGGYFQVSRTACFVHSQCPDRSFCWFTPTRNHGICCPMLVMEDKKEEIIKCLEKAAELLKGPGSSHTEAAVAPPNFRYSHLPVNLNHRNQQSVRNLFRPYSNGGRNVISYWSHKFLCLWSKDSDTVPSKEEKKLLFEAGLGEKKITFVKNNTSEDFTKKLEENYPKMKGCGGYELLRTATSSRIELKLIRPGSNGYTSEYLSNSYLGQATCFIRPIQIDLDISPVGEEHIGRKERCLECGEDVPLLHLRNHLLKCKGTKENDADHDDSDDNSLPTIQKRKVPKRSHLLSTNRPICEYACASKPRQRNMPNMQRIITNRHFTTACCCMW</sequence>
<accession>A0A8B8ENF1</accession>
<dbReference type="Proteomes" id="UP000694844">
    <property type="component" value="Chromosome 5"/>
</dbReference>
<feature type="chain" id="PRO_5034293900" evidence="2">
    <location>
        <begin position="20"/>
        <end position="354"/>
    </location>
</feature>
<feature type="signal peptide" evidence="2">
    <location>
        <begin position="1"/>
        <end position="19"/>
    </location>
</feature>
<keyword evidence="3" id="KW-1185">Reference proteome</keyword>
<organism evidence="3 4">
    <name type="scientific">Crassostrea virginica</name>
    <name type="common">Eastern oyster</name>
    <dbReference type="NCBI Taxonomy" id="6565"/>
    <lineage>
        <taxon>Eukaryota</taxon>
        <taxon>Metazoa</taxon>
        <taxon>Spiralia</taxon>
        <taxon>Lophotrochozoa</taxon>
        <taxon>Mollusca</taxon>
        <taxon>Bivalvia</taxon>
        <taxon>Autobranchia</taxon>
        <taxon>Pteriomorphia</taxon>
        <taxon>Ostreida</taxon>
        <taxon>Ostreoidea</taxon>
        <taxon>Ostreidae</taxon>
        <taxon>Crassostrea</taxon>
    </lineage>
</organism>
<reference evidence="4" key="1">
    <citation type="submission" date="2025-08" db="UniProtKB">
        <authorList>
            <consortium name="RefSeq"/>
        </authorList>
    </citation>
    <scope>IDENTIFICATION</scope>
    <source>
        <tissue evidence="4">Whole sample</tissue>
    </source>
</reference>
<evidence type="ECO:0000313" key="4">
    <source>
        <dbReference type="RefSeq" id="XP_022341451.1"/>
    </source>
</evidence>
<dbReference type="RefSeq" id="XP_022341451.1">
    <property type="nucleotide sequence ID" value="XM_022485743.1"/>
</dbReference>
<name>A0A8B8ENF1_CRAVI</name>
<evidence type="ECO:0000256" key="1">
    <source>
        <dbReference type="SAM" id="MobiDB-lite"/>
    </source>
</evidence>
<keyword evidence="2" id="KW-0732">Signal</keyword>